<dbReference type="RefSeq" id="WP_012004069.1">
    <property type="nucleotide sequence ID" value="NC_009828.1"/>
</dbReference>
<dbReference type="HOGENOM" id="CLU_066607_5_1_0"/>
<dbReference type="InterPro" id="IPR003783">
    <property type="entry name" value="Regulatory_RecX"/>
</dbReference>
<keyword evidence="9" id="KW-1185">Reference proteome</keyword>
<dbReference type="Pfam" id="PF02631">
    <property type="entry name" value="RecX_HTH2"/>
    <property type="match status" value="1"/>
</dbReference>
<accession>A8F8V9</accession>
<evidence type="ECO:0000256" key="3">
    <source>
        <dbReference type="ARBA" id="ARBA00018111"/>
    </source>
</evidence>
<proteinExistence type="inferred from homology"/>
<dbReference type="eggNOG" id="COG2137">
    <property type="taxonomic scope" value="Bacteria"/>
</dbReference>
<reference evidence="8 9" key="2">
    <citation type="journal article" date="2009" name="Proc. Natl. Acad. Sci. U.S.A.">
        <title>On the chimeric nature, thermophilic origin, and phylogenetic placement of the Thermotogales.</title>
        <authorList>
            <person name="Zhaxybayeva O."/>
            <person name="Swithers K.S."/>
            <person name="Lapierre P."/>
            <person name="Fournier G.P."/>
            <person name="Bickhart D.M."/>
            <person name="DeBoy R.T."/>
            <person name="Nelson K.E."/>
            <person name="Nesbo C.L."/>
            <person name="Doolittle W.F."/>
            <person name="Gogarten J.P."/>
            <person name="Noll K.M."/>
        </authorList>
    </citation>
    <scope>NUCLEOTIDE SEQUENCE [LARGE SCALE GENOMIC DNA]</scope>
    <source>
        <strain evidence="9">ATCC BAA-301 / DSM 14385 / NBRC 107922 / TMO</strain>
    </source>
</reference>
<comment type="subcellular location">
    <subcellularLocation>
        <location evidence="1 5">Cytoplasm</location>
    </subcellularLocation>
</comment>
<dbReference type="AlphaFoldDB" id="A8F8V9"/>
<organism evidence="8 9">
    <name type="scientific">Pseudothermotoga lettingae (strain ATCC BAA-301 / DSM 14385 / NBRC 107922 / TMO)</name>
    <name type="common">Thermotoga lettingae</name>
    <dbReference type="NCBI Taxonomy" id="416591"/>
    <lineage>
        <taxon>Bacteria</taxon>
        <taxon>Thermotogati</taxon>
        <taxon>Thermotogota</taxon>
        <taxon>Thermotogae</taxon>
        <taxon>Thermotogales</taxon>
        <taxon>Thermotogaceae</taxon>
        <taxon>Pseudothermotoga</taxon>
    </lineage>
</organism>
<dbReference type="HAMAP" id="MF_01114">
    <property type="entry name" value="RecX"/>
    <property type="match status" value="1"/>
</dbReference>
<feature type="domain" description="RecX first three-helical" evidence="7">
    <location>
        <begin position="11"/>
        <end position="48"/>
    </location>
</feature>
<feature type="domain" description="RecX second three-helical" evidence="6">
    <location>
        <begin position="57"/>
        <end position="98"/>
    </location>
</feature>
<evidence type="ECO:0000313" key="8">
    <source>
        <dbReference type="EMBL" id="ABV34593.1"/>
    </source>
</evidence>
<dbReference type="Pfam" id="PF21982">
    <property type="entry name" value="RecX_HTH1"/>
    <property type="match status" value="1"/>
</dbReference>
<protein>
    <recommendedName>
        <fullName evidence="3 5">Regulatory protein RecX</fullName>
    </recommendedName>
</protein>
<dbReference type="OrthoDB" id="9794014at2"/>
<dbReference type="KEGG" id="tle:Tlet_2039"/>
<dbReference type="EMBL" id="CP000812">
    <property type="protein sequence ID" value="ABV34593.1"/>
    <property type="molecule type" value="Genomic_DNA"/>
</dbReference>
<dbReference type="STRING" id="416591.Tlet_2039"/>
<evidence type="ECO:0000256" key="2">
    <source>
        <dbReference type="ARBA" id="ARBA00009695"/>
    </source>
</evidence>
<dbReference type="PANTHER" id="PTHR33602:SF1">
    <property type="entry name" value="REGULATORY PROTEIN RECX FAMILY PROTEIN"/>
    <property type="match status" value="1"/>
</dbReference>
<dbReference type="Gene3D" id="1.10.10.10">
    <property type="entry name" value="Winged helix-like DNA-binding domain superfamily/Winged helix DNA-binding domain"/>
    <property type="match status" value="2"/>
</dbReference>
<gene>
    <name evidence="5" type="primary">recX</name>
    <name evidence="8" type="ordered locus">Tlet_2039</name>
</gene>
<dbReference type="GO" id="GO:0006282">
    <property type="term" value="P:regulation of DNA repair"/>
    <property type="evidence" value="ECO:0007669"/>
    <property type="project" value="UniProtKB-UniRule"/>
</dbReference>
<dbReference type="Proteomes" id="UP000002016">
    <property type="component" value="Chromosome"/>
</dbReference>
<comment type="function">
    <text evidence="5">Modulates RecA activity.</text>
</comment>
<reference evidence="8 9" key="1">
    <citation type="submission" date="2007-08" db="EMBL/GenBank/DDBJ databases">
        <title>Complete sequence of Thermotoga lettingae TMO.</title>
        <authorList>
            <consortium name="US DOE Joint Genome Institute"/>
            <person name="Copeland A."/>
            <person name="Lucas S."/>
            <person name="Lapidus A."/>
            <person name="Barry K."/>
            <person name="Glavina del Rio T."/>
            <person name="Dalin E."/>
            <person name="Tice H."/>
            <person name="Pitluck S."/>
            <person name="Foster B."/>
            <person name="Bruce D."/>
            <person name="Schmutz J."/>
            <person name="Larimer F."/>
            <person name="Land M."/>
            <person name="Hauser L."/>
            <person name="Kyrpides N."/>
            <person name="Mikhailova N."/>
            <person name="Nelson K."/>
            <person name="Gogarten J.P."/>
            <person name="Noll K."/>
            <person name="Richardson P."/>
        </authorList>
    </citation>
    <scope>NUCLEOTIDE SEQUENCE [LARGE SCALE GENOMIC DNA]</scope>
    <source>
        <strain evidence="9">ATCC BAA-301 / DSM 14385 / NBRC 107922 / TMO</strain>
    </source>
</reference>
<evidence type="ECO:0000259" key="7">
    <source>
        <dbReference type="Pfam" id="PF21982"/>
    </source>
</evidence>
<evidence type="ECO:0000256" key="1">
    <source>
        <dbReference type="ARBA" id="ARBA00004496"/>
    </source>
</evidence>
<dbReference type="InterPro" id="IPR053926">
    <property type="entry name" value="RecX_HTH_1st"/>
</dbReference>
<sequence length="150" mass="18090" precursor="true">MEKKNDDFQKALNYAKRLIRFRSRSRKEMEEKLILKGFHQDIIQRILELLEKSGYVDDEKFAYLYAYDMLTVHGYGPYRIKSKLKELKVEDYIIDDALERIMKEVDLFQIMEKTVKLHRIDRKKIGDFLYRRGFPGELIRMFDIEGGANR</sequence>
<evidence type="ECO:0000256" key="5">
    <source>
        <dbReference type="HAMAP-Rule" id="MF_01114"/>
    </source>
</evidence>
<name>A8F8V9_PSELT</name>
<evidence type="ECO:0000259" key="6">
    <source>
        <dbReference type="Pfam" id="PF02631"/>
    </source>
</evidence>
<dbReference type="PANTHER" id="PTHR33602">
    <property type="entry name" value="REGULATORY PROTEIN RECX FAMILY PROTEIN"/>
    <property type="match status" value="1"/>
</dbReference>
<comment type="similarity">
    <text evidence="2 5">Belongs to the RecX family.</text>
</comment>
<evidence type="ECO:0000256" key="4">
    <source>
        <dbReference type="ARBA" id="ARBA00022490"/>
    </source>
</evidence>
<keyword evidence="4 5" id="KW-0963">Cytoplasm</keyword>
<dbReference type="GO" id="GO:0005737">
    <property type="term" value="C:cytoplasm"/>
    <property type="evidence" value="ECO:0007669"/>
    <property type="project" value="UniProtKB-SubCell"/>
</dbReference>
<dbReference type="InterPro" id="IPR036388">
    <property type="entry name" value="WH-like_DNA-bd_sf"/>
</dbReference>
<evidence type="ECO:0000313" key="9">
    <source>
        <dbReference type="Proteomes" id="UP000002016"/>
    </source>
</evidence>
<dbReference type="InterPro" id="IPR053924">
    <property type="entry name" value="RecX_HTH_2nd"/>
</dbReference>